<evidence type="ECO:0000256" key="1">
    <source>
        <dbReference type="ARBA" id="ARBA00007626"/>
    </source>
</evidence>
<dbReference type="AlphaFoldDB" id="A0A2P5CAE1"/>
<dbReference type="Proteomes" id="UP000237105">
    <property type="component" value="Unassembled WGS sequence"/>
</dbReference>
<dbReference type="GO" id="GO:0007005">
    <property type="term" value="P:mitochondrion organization"/>
    <property type="evidence" value="ECO:0007669"/>
    <property type="project" value="TreeGrafter"/>
</dbReference>
<feature type="repeat" description="PPR" evidence="3">
    <location>
        <begin position="203"/>
        <end position="237"/>
    </location>
</feature>
<feature type="repeat" description="PPR" evidence="3">
    <location>
        <begin position="273"/>
        <end position="303"/>
    </location>
</feature>
<dbReference type="NCBIfam" id="TIGR00756">
    <property type="entry name" value="PPR"/>
    <property type="match status" value="9"/>
</dbReference>
<evidence type="ECO:0000256" key="3">
    <source>
        <dbReference type="PROSITE-ProRule" id="PRU00708"/>
    </source>
</evidence>
<organism evidence="4 5">
    <name type="scientific">Parasponia andersonii</name>
    <name type="common">Sponia andersonii</name>
    <dbReference type="NCBI Taxonomy" id="3476"/>
    <lineage>
        <taxon>Eukaryota</taxon>
        <taxon>Viridiplantae</taxon>
        <taxon>Streptophyta</taxon>
        <taxon>Embryophyta</taxon>
        <taxon>Tracheophyta</taxon>
        <taxon>Spermatophyta</taxon>
        <taxon>Magnoliopsida</taxon>
        <taxon>eudicotyledons</taxon>
        <taxon>Gunneridae</taxon>
        <taxon>Pentapetalae</taxon>
        <taxon>rosids</taxon>
        <taxon>fabids</taxon>
        <taxon>Rosales</taxon>
        <taxon>Cannabaceae</taxon>
        <taxon>Parasponia</taxon>
    </lineage>
</organism>
<sequence>MPMAAGFICSSGETQFIQGVCAIVLKGQWSNLFNPKLGSSLSSITIHQVLLQLSLHGYGPSPSWAFFKWVESIPNSNYKHSLQCSWTMIHILTKHRHFRPAQQLLEKISQRDFLPSPSVLSALVTIHDDPDANSHVLSWLVIVYVNLKMIQEAIQVFNHMRLHRFKPHLPACTVLLNSLVKDRLTDLAWKLYKKMVRVGVVPNIHIYNVLIHACCNSGDVEKAEGLVSQMELKYIFPDLVTYNTLIALYCKRSMHYEALSVQHRMERAGVSPDIVTYNSLIYGFCREGRMREAVRLFREIKGATSNHITYTTLVDGYCRQNDLEESLRLLEVMKAKGLYPGVVAYNSILRMLCKEGRIRDANKLLVEMSERKVKPDNVTCNTLINAYCKIGDMRSAMKVKEKMLEAGLKLDQFTYKGLIHGFCKVQDMENAKELLFSMIDAGFSPSYCTYSWIVDGFCNQENEEYIIRLPDEFAKRGLCVDLSLYRALIRRLCKRERLDCAEKIFSSMQGKKVSGDCVVYTSLAYANMKAGKSSVVMVLLDDMYKRRLMITRKIYRSFNDSYASDNEIIRIFWDHMVERGLMSKGLLKEMQKY</sequence>
<feature type="repeat" description="PPR" evidence="3">
    <location>
        <begin position="168"/>
        <end position="202"/>
    </location>
</feature>
<name>A0A2P5CAE1_PARAD</name>
<dbReference type="PANTHER" id="PTHR47934">
    <property type="entry name" value="PENTATRICOPEPTIDE REPEAT-CONTAINING PROTEIN PET309, MITOCHONDRIAL"/>
    <property type="match status" value="1"/>
</dbReference>
<evidence type="ECO:0000313" key="5">
    <source>
        <dbReference type="Proteomes" id="UP000237105"/>
    </source>
</evidence>
<dbReference type="GO" id="GO:0003729">
    <property type="term" value="F:mRNA binding"/>
    <property type="evidence" value="ECO:0007669"/>
    <property type="project" value="TreeGrafter"/>
</dbReference>
<protein>
    <submittedName>
        <fullName evidence="4">Tetratricopeptide-like helical domain containing protein</fullName>
    </submittedName>
</protein>
<feature type="repeat" description="PPR" evidence="3">
    <location>
        <begin position="481"/>
        <end position="515"/>
    </location>
</feature>
<evidence type="ECO:0000256" key="2">
    <source>
        <dbReference type="ARBA" id="ARBA00022737"/>
    </source>
</evidence>
<gene>
    <name evidence="4" type="ORF">PanWU01x14_169500</name>
</gene>
<feature type="repeat" description="PPR" evidence="3">
    <location>
        <begin position="411"/>
        <end position="445"/>
    </location>
</feature>
<dbReference type="Pfam" id="PF12854">
    <property type="entry name" value="PPR_1"/>
    <property type="match status" value="2"/>
</dbReference>
<keyword evidence="2" id="KW-0677">Repeat</keyword>
<dbReference type="SUPFAM" id="SSF48452">
    <property type="entry name" value="TPR-like"/>
    <property type="match status" value="1"/>
</dbReference>
<evidence type="ECO:0000313" key="4">
    <source>
        <dbReference type="EMBL" id="PON58019.1"/>
    </source>
</evidence>
<reference evidence="5" key="1">
    <citation type="submission" date="2016-06" db="EMBL/GenBank/DDBJ databases">
        <title>Parallel loss of symbiosis genes in relatives of nitrogen-fixing non-legume Parasponia.</title>
        <authorList>
            <person name="Van Velzen R."/>
            <person name="Holmer R."/>
            <person name="Bu F."/>
            <person name="Rutten L."/>
            <person name="Van Zeijl A."/>
            <person name="Liu W."/>
            <person name="Santuari L."/>
            <person name="Cao Q."/>
            <person name="Sharma T."/>
            <person name="Shen D."/>
            <person name="Roswanjaya Y."/>
            <person name="Wardhani T."/>
            <person name="Kalhor M.S."/>
            <person name="Jansen J."/>
            <person name="Van den Hoogen J."/>
            <person name="Gungor B."/>
            <person name="Hartog M."/>
            <person name="Hontelez J."/>
            <person name="Verver J."/>
            <person name="Yang W.-C."/>
            <person name="Schijlen E."/>
            <person name="Repin R."/>
            <person name="Schilthuizen M."/>
            <person name="Schranz E."/>
            <person name="Heidstra R."/>
            <person name="Miyata K."/>
            <person name="Fedorova E."/>
            <person name="Kohlen W."/>
            <person name="Bisseling T."/>
            <person name="Smit S."/>
            <person name="Geurts R."/>
        </authorList>
    </citation>
    <scope>NUCLEOTIDE SEQUENCE [LARGE SCALE GENOMIC DNA]</scope>
    <source>
        <strain evidence="5">cv. WU1-14</strain>
    </source>
</reference>
<dbReference type="Pfam" id="PF13041">
    <property type="entry name" value="PPR_2"/>
    <property type="match status" value="4"/>
</dbReference>
<feature type="repeat" description="PPR" evidence="3">
    <location>
        <begin position="341"/>
        <end position="375"/>
    </location>
</feature>
<dbReference type="PROSITE" id="PS51375">
    <property type="entry name" value="PPR"/>
    <property type="match status" value="9"/>
</dbReference>
<proteinExistence type="inferred from homology"/>
<keyword evidence="5" id="KW-1185">Reference proteome</keyword>
<comment type="similarity">
    <text evidence="1">Belongs to the PPR family. P subfamily.</text>
</comment>
<dbReference type="FunFam" id="1.25.40.10:FF:000558">
    <property type="entry name" value="Pentatricopeptide repeat-containing protein At5g39710"/>
    <property type="match status" value="1"/>
</dbReference>
<dbReference type="InterPro" id="IPR002885">
    <property type="entry name" value="PPR_rpt"/>
</dbReference>
<accession>A0A2P5CAE1</accession>
<comment type="caution">
    <text evidence="4">The sequence shown here is derived from an EMBL/GenBank/DDBJ whole genome shotgun (WGS) entry which is preliminary data.</text>
</comment>
<dbReference type="Gene3D" id="1.25.40.10">
    <property type="entry name" value="Tetratricopeptide repeat domain"/>
    <property type="match status" value="4"/>
</dbReference>
<dbReference type="OrthoDB" id="185373at2759"/>
<dbReference type="InterPro" id="IPR011990">
    <property type="entry name" value="TPR-like_helical_dom_sf"/>
</dbReference>
<dbReference type="GO" id="GO:0005739">
    <property type="term" value="C:mitochondrion"/>
    <property type="evidence" value="ECO:0007669"/>
    <property type="project" value="TreeGrafter"/>
</dbReference>
<dbReference type="PANTHER" id="PTHR47934:SF6">
    <property type="entry name" value="MITOCHONDRIAL GROUP I INTRON SPLICING FACTOR CCM1-RELATED"/>
    <property type="match status" value="1"/>
</dbReference>
<feature type="repeat" description="PPR" evidence="3">
    <location>
        <begin position="238"/>
        <end position="272"/>
    </location>
</feature>
<feature type="repeat" description="PPR" evidence="3">
    <location>
        <begin position="306"/>
        <end position="340"/>
    </location>
</feature>
<dbReference type="InterPro" id="IPR051114">
    <property type="entry name" value="Mito_RNA_Proc_CCM1"/>
</dbReference>
<dbReference type="GO" id="GO:0006396">
    <property type="term" value="P:RNA processing"/>
    <property type="evidence" value="ECO:0007669"/>
    <property type="project" value="TreeGrafter"/>
</dbReference>
<dbReference type="EMBL" id="JXTB01000153">
    <property type="protein sequence ID" value="PON58019.1"/>
    <property type="molecule type" value="Genomic_DNA"/>
</dbReference>
<feature type="repeat" description="PPR" evidence="3">
    <location>
        <begin position="376"/>
        <end position="410"/>
    </location>
</feature>